<organism evidence="2 3">
    <name type="scientific">Anopheles melas</name>
    <dbReference type="NCBI Taxonomy" id="34690"/>
    <lineage>
        <taxon>Eukaryota</taxon>
        <taxon>Metazoa</taxon>
        <taxon>Ecdysozoa</taxon>
        <taxon>Arthropoda</taxon>
        <taxon>Hexapoda</taxon>
        <taxon>Insecta</taxon>
        <taxon>Pterygota</taxon>
        <taxon>Neoptera</taxon>
        <taxon>Endopterygota</taxon>
        <taxon>Diptera</taxon>
        <taxon>Nematocera</taxon>
        <taxon>Culicoidea</taxon>
        <taxon>Culicidae</taxon>
        <taxon>Anophelinae</taxon>
        <taxon>Anopheles</taxon>
    </lineage>
</organism>
<feature type="region of interest" description="Disordered" evidence="1">
    <location>
        <begin position="30"/>
        <end position="53"/>
    </location>
</feature>
<name>A0A182U3S2_9DIPT</name>
<evidence type="ECO:0000313" key="3">
    <source>
        <dbReference type="Proteomes" id="UP000075902"/>
    </source>
</evidence>
<accession>A0A182U3S2</accession>
<dbReference type="EnsemblMetazoa" id="AMEC013375-RA">
    <property type="protein sequence ID" value="AMEC013375-PA"/>
    <property type="gene ID" value="AMEC013375"/>
</dbReference>
<sequence length="178" mass="19102">MCAPLCPILLDPGLTCHTLKQGEAHQCVPPAELIGNPPAADAPEGRPGQKAHLHDAHQMGPIADQPKLGNDRLAVDRIVILVPAAAGHFQLALGRVRRCTLEVVQDAVHRQMFVRCGPNAALAGGGSLREIAPQLQRDGGEMVRPGAPKVSRGGLFDGRRESIWKGRRKTNSYKDIIV</sequence>
<reference evidence="3" key="1">
    <citation type="submission" date="2014-01" db="EMBL/GenBank/DDBJ databases">
        <title>The Genome Sequence of Anopheles melas CM1001059_A (V2).</title>
        <authorList>
            <consortium name="The Broad Institute Genomics Platform"/>
            <person name="Neafsey D.E."/>
            <person name="Besansky N."/>
            <person name="Howell P."/>
            <person name="Walton C."/>
            <person name="Young S.K."/>
            <person name="Zeng Q."/>
            <person name="Gargeya S."/>
            <person name="Fitzgerald M."/>
            <person name="Haas B."/>
            <person name="Abouelleil A."/>
            <person name="Allen A.W."/>
            <person name="Alvarado L."/>
            <person name="Arachchi H.M."/>
            <person name="Berlin A.M."/>
            <person name="Chapman S.B."/>
            <person name="Gainer-Dewar J."/>
            <person name="Goldberg J."/>
            <person name="Griggs A."/>
            <person name="Gujja S."/>
            <person name="Hansen M."/>
            <person name="Howarth C."/>
            <person name="Imamovic A."/>
            <person name="Ireland A."/>
            <person name="Larimer J."/>
            <person name="McCowan C."/>
            <person name="Murphy C."/>
            <person name="Pearson M."/>
            <person name="Poon T.W."/>
            <person name="Priest M."/>
            <person name="Roberts A."/>
            <person name="Saif S."/>
            <person name="Shea T."/>
            <person name="Sisk P."/>
            <person name="Sykes S."/>
            <person name="Wortman J."/>
            <person name="Nusbaum C."/>
            <person name="Birren B."/>
        </authorList>
    </citation>
    <scope>NUCLEOTIDE SEQUENCE [LARGE SCALE GENOMIC DNA]</scope>
    <source>
        <strain evidence="3">CM1001059</strain>
    </source>
</reference>
<evidence type="ECO:0000256" key="1">
    <source>
        <dbReference type="SAM" id="MobiDB-lite"/>
    </source>
</evidence>
<dbReference type="VEuPathDB" id="VectorBase:AMEC013375"/>
<dbReference type="Proteomes" id="UP000075902">
    <property type="component" value="Unassembled WGS sequence"/>
</dbReference>
<proteinExistence type="predicted"/>
<dbReference type="AlphaFoldDB" id="A0A182U3S2"/>
<evidence type="ECO:0000313" key="2">
    <source>
        <dbReference type="EnsemblMetazoa" id="AMEC013375-PA"/>
    </source>
</evidence>
<keyword evidence="3" id="KW-1185">Reference proteome</keyword>
<reference evidence="2" key="2">
    <citation type="submission" date="2020-05" db="UniProtKB">
        <authorList>
            <consortium name="EnsemblMetazoa"/>
        </authorList>
    </citation>
    <scope>IDENTIFICATION</scope>
    <source>
        <strain evidence="2">CM1001059</strain>
    </source>
</reference>
<protein>
    <submittedName>
        <fullName evidence="2">Uncharacterized protein</fullName>
    </submittedName>
</protein>